<feature type="non-terminal residue" evidence="1">
    <location>
        <position position="1"/>
    </location>
</feature>
<sequence length="31" mass="3233">VSQPDILAVFTPQAPVEQVVVPDKPDVGGDD</sequence>
<evidence type="ECO:0000313" key="1">
    <source>
        <dbReference type="EMBL" id="SVD39765.1"/>
    </source>
</evidence>
<dbReference type="EMBL" id="UINC01148085">
    <property type="protein sequence ID" value="SVD39765.1"/>
    <property type="molecule type" value="Genomic_DNA"/>
</dbReference>
<feature type="non-terminal residue" evidence="1">
    <location>
        <position position="31"/>
    </location>
</feature>
<name>A0A382V158_9ZZZZ</name>
<dbReference type="AlphaFoldDB" id="A0A382V158"/>
<reference evidence="1" key="1">
    <citation type="submission" date="2018-05" db="EMBL/GenBank/DDBJ databases">
        <authorList>
            <person name="Lanie J.A."/>
            <person name="Ng W.-L."/>
            <person name="Kazmierczak K.M."/>
            <person name="Andrzejewski T.M."/>
            <person name="Davidsen T.M."/>
            <person name="Wayne K.J."/>
            <person name="Tettelin H."/>
            <person name="Glass J.I."/>
            <person name="Rusch D."/>
            <person name="Podicherti R."/>
            <person name="Tsui H.-C.T."/>
            <person name="Winkler M.E."/>
        </authorList>
    </citation>
    <scope>NUCLEOTIDE SEQUENCE</scope>
</reference>
<protein>
    <submittedName>
        <fullName evidence="1">Uncharacterized protein</fullName>
    </submittedName>
</protein>
<gene>
    <name evidence="1" type="ORF">METZ01_LOCUS392619</name>
</gene>
<accession>A0A382V158</accession>
<proteinExistence type="predicted"/>
<organism evidence="1">
    <name type="scientific">marine metagenome</name>
    <dbReference type="NCBI Taxonomy" id="408172"/>
    <lineage>
        <taxon>unclassified sequences</taxon>
        <taxon>metagenomes</taxon>
        <taxon>ecological metagenomes</taxon>
    </lineage>
</organism>